<sequence>MGALRDSYLFSPPFAAMNDPMEAFYETGSPGDRIVNAMFATAGLNIDSMYELLSETINRFALVSFSETYENLPMWAYYSSNFAGMCLEFDTADLTIGDFQGEKLCPVTYAHNALPSLTIADMGAQQLEEAVIACITRKRSEWAHEKEWRFVTGQVGPKHFLDDALRRVFLGPRVKPEHAALVCEVMDRRPVEVLQGEIRGFELVFRSIKPARPPGECERVGIGKFDPVEDLFAEAELKQFLTVPFEALLEECHRTVSRPNMEGLAGIDLAGSDKHAIYFCTTYKLRSGREVFHRRYFDRQLRLIVGAD</sequence>
<reference evidence="1 2" key="1">
    <citation type="submission" date="2010-10" db="EMBL/GenBank/DDBJ databases">
        <title>Complete sequence of Mesorhizobium opportunistum WSM2075.</title>
        <authorList>
            <consortium name="US DOE Joint Genome Institute"/>
            <person name="Lucas S."/>
            <person name="Copeland A."/>
            <person name="Lapidus A."/>
            <person name="Cheng J.-F."/>
            <person name="Bruce D."/>
            <person name="Goodwin L."/>
            <person name="Pitluck S."/>
            <person name="Chertkov O."/>
            <person name="Misra M."/>
            <person name="Detter J.C."/>
            <person name="Han C."/>
            <person name="Tapia R."/>
            <person name="Land M."/>
            <person name="Hauser L."/>
            <person name="Kyrpides N."/>
            <person name="Ovchinnikova G."/>
            <person name="Mavrommatis K.M."/>
            <person name="Tiwari R.P."/>
            <person name="Howieson J.G."/>
            <person name="O'Hara G.W."/>
            <person name="Nandasena K.G."/>
            <person name="Woyke T."/>
        </authorList>
    </citation>
    <scope>NUCLEOTIDE SEQUENCE [LARGE SCALE GENOMIC DNA]</scope>
    <source>
        <strain evidence="2">LMG 24607 / HAMBI 3007 / WSM2075</strain>
    </source>
</reference>
<dbReference type="Proteomes" id="UP000001623">
    <property type="component" value="Chromosome"/>
</dbReference>
<accession>F7YCA6</accession>
<dbReference type="KEGG" id="mop:Mesop_2161"/>
<dbReference type="STRING" id="536019.Mesop_2161"/>
<gene>
    <name evidence="1" type="ordered locus">Mesop_2161</name>
</gene>
<evidence type="ECO:0008006" key="3">
    <source>
        <dbReference type="Google" id="ProtNLM"/>
    </source>
</evidence>
<dbReference type="eggNOG" id="ENOG5033HD6">
    <property type="taxonomic scope" value="Bacteria"/>
</dbReference>
<dbReference type="InterPro" id="IPR021352">
    <property type="entry name" value="DUF2971"/>
</dbReference>
<evidence type="ECO:0000313" key="1">
    <source>
        <dbReference type="EMBL" id="AEH86639.1"/>
    </source>
</evidence>
<organism evidence="1 2">
    <name type="scientific">Mesorhizobium opportunistum (strain LMG 24607 / HAMBI 3007 / WSM2075)</name>
    <dbReference type="NCBI Taxonomy" id="536019"/>
    <lineage>
        <taxon>Bacteria</taxon>
        <taxon>Pseudomonadati</taxon>
        <taxon>Pseudomonadota</taxon>
        <taxon>Alphaproteobacteria</taxon>
        <taxon>Hyphomicrobiales</taxon>
        <taxon>Phyllobacteriaceae</taxon>
        <taxon>Mesorhizobium</taxon>
    </lineage>
</organism>
<proteinExistence type="predicted"/>
<evidence type="ECO:0000313" key="2">
    <source>
        <dbReference type="Proteomes" id="UP000001623"/>
    </source>
</evidence>
<dbReference type="EMBL" id="CP002279">
    <property type="protein sequence ID" value="AEH86639.1"/>
    <property type="molecule type" value="Genomic_DNA"/>
</dbReference>
<protein>
    <recommendedName>
        <fullName evidence="3">DUF2971 domain-containing protein</fullName>
    </recommendedName>
</protein>
<dbReference type="AlphaFoldDB" id="F7YCA6"/>
<name>F7YCA6_MESOW</name>
<dbReference type="Pfam" id="PF11185">
    <property type="entry name" value="DUF2971"/>
    <property type="match status" value="1"/>
</dbReference>
<dbReference type="HOGENOM" id="CLU_821022_0_0_5"/>